<dbReference type="Proteomes" id="UP000028837">
    <property type="component" value="Unassembled WGS sequence"/>
</dbReference>
<gene>
    <name evidence="2" type="ORF">TGDOM2_283710B</name>
</gene>
<name>A0A086JDB0_TOXGO</name>
<feature type="non-terminal residue" evidence="2">
    <location>
        <position position="1"/>
    </location>
</feature>
<comment type="caution">
    <text evidence="2">The sequence shown here is derived from an EMBL/GenBank/DDBJ whole genome shotgun (WGS) entry which is preliminary data.</text>
</comment>
<dbReference type="GO" id="GO:0050291">
    <property type="term" value="F:sphingosine N-acyltransferase activity"/>
    <property type="evidence" value="ECO:0007669"/>
    <property type="project" value="UniProtKB-EC"/>
</dbReference>
<proteinExistence type="predicted"/>
<accession>A0A086JDB0</accession>
<evidence type="ECO:0000313" key="3">
    <source>
        <dbReference type="Proteomes" id="UP000028837"/>
    </source>
</evidence>
<reference evidence="2 3" key="1">
    <citation type="submission" date="2014-02" db="EMBL/GenBank/DDBJ databases">
        <authorList>
            <person name="Sibley D."/>
            <person name="Venepally P."/>
            <person name="Karamycheva S."/>
            <person name="Hadjithomas M."/>
            <person name="Khan A."/>
            <person name="Brunk B."/>
            <person name="Roos D."/>
            <person name="Caler E."/>
            <person name="Lorenzi H."/>
        </authorList>
    </citation>
    <scope>NUCLEOTIDE SEQUENCE [LARGE SCALE GENOMIC DNA]</scope>
    <source>
        <strain evidence="2 3">GAB2-2007-GAL-DOM2</strain>
    </source>
</reference>
<protein>
    <submittedName>
        <fullName evidence="2">Longevity-assurance protein (LAG1) domain-containing protein</fullName>
        <ecNumber evidence="2">2.3.1.24</ecNumber>
    </submittedName>
</protein>
<feature type="region of interest" description="Disordered" evidence="1">
    <location>
        <begin position="15"/>
        <end position="55"/>
    </location>
</feature>
<organism evidence="2 3">
    <name type="scientific">Toxoplasma gondii GAB2-2007-GAL-DOM2</name>
    <dbReference type="NCBI Taxonomy" id="1130820"/>
    <lineage>
        <taxon>Eukaryota</taxon>
        <taxon>Sar</taxon>
        <taxon>Alveolata</taxon>
        <taxon>Apicomplexa</taxon>
        <taxon>Conoidasida</taxon>
        <taxon>Coccidia</taxon>
        <taxon>Eucoccidiorida</taxon>
        <taxon>Eimeriorina</taxon>
        <taxon>Sarcocystidae</taxon>
        <taxon>Toxoplasma</taxon>
    </lineage>
</organism>
<evidence type="ECO:0000313" key="2">
    <source>
        <dbReference type="EMBL" id="KFG30128.1"/>
    </source>
</evidence>
<dbReference type="EMBL" id="AHZU02001666">
    <property type="protein sequence ID" value="KFG30128.1"/>
    <property type="molecule type" value="Genomic_DNA"/>
</dbReference>
<keyword evidence="2" id="KW-0012">Acyltransferase</keyword>
<evidence type="ECO:0000256" key="1">
    <source>
        <dbReference type="SAM" id="MobiDB-lite"/>
    </source>
</evidence>
<dbReference type="VEuPathDB" id="ToxoDB:TGDOM2_283710B"/>
<keyword evidence="2" id="KW-0808">Transferase</keyword>
<sequence>FGLMLKMCMHFCTSGQMSDLHSPTVSEEEPSVVERRRSPRMAQASTSKSDSKKRH</sequence>
<dbReference type="EC" id="2.3.1.24" evidence="2"/>
<dbReference type="AlphaFoldDB" id="A0A086JDB0"/>